<dbReference type="Proteomes" id="UP001604277">
    <property type="component" value="Unassembled WGS sequence"/>
</dbReference>
<proteinExistence type="predicted"/>
<evidence type="ECO:0000313" key="2">
    <source>
        <dbReference type="Proteomes" id="UP001604277"/>
    </source>
</evidence>
<name>A0ABD1SM40_9LAMI</name>
<organism evidence="1 2">
    <name type="scientific">Forsythia ovata</name>
    <dbReference type="NCBI Taxonomy" id="205694"/>
    <lineage>
        <taxon>Eukaryota</taxon>
        <taxon>Viridiplantae</taxon>
        <taxon>Streptophyta</taxon>
        <taxon>Embryophyta</taxon>
        <taxon>Tracheophyta</taxon>
        <taxon>Spermatophyta</taxon>
        <taxon>Magnoliopsida</taxon>
        <taxon>eudicotyledons</taxon>
        <taxon>Gunneridae</taxon>
        <taxon>Pentapetalae</taxon>
        <taxon>asterids</taxon>
        <taxon>lamiids</taxon>
        <taxon>Lamiales</taxon>
        <taxon>Oleaceae</taxon>
        <taxon>Forsythieae</taxon>
        <taxon>Forsythia</taxon>
    </lineage>
</organism>
<evidence type="ECO:0000313" key="1">
    <source>
        <dbReference type="EMBL" id="KAL2501783.1"/>
    </source>
</evidence>
<dbReference type="AlphaFoldDB" id="A0ABD1SM40"/>
<sequence length="127" mass="13881">MELSGVGGEDEAIHNKSTLSCTKDASKFHSDHPVIEENVDGEAINKAIQESIVSQLKRAAKIHDFCLKIPICLCKHCITSLLCHSSIEWFFYRRRAGCSGTLVGFIFSRNPATLSTGVFFGGGFFGP</sequence>
<protein>
    <submittedName>
        <fullName evidence="1">Protein FATTY ACID EXPORT 1</fullName>
    </submittedName>
</protein>
<reference evidence="2" key="1">
    <citation type="submission" date="2024-07" db="EMBL/GenBank/DDBJ databases">
        <title>Two chromosome-level genome assemblies of Korean endemic species Abeliophyllum distichum and Forsythia ovata (Oleaceae).</title>
        <authorList>
            <person name="Jang H."/>
        </authorList>
    </citation>
    <scope>NUCLEOTIDE SEQUENCE [LARGE SCALE GENOMIC DNA]</scope>
</reference>
<gene>
    <name evidence="1" type="ORF">Fot_35631</name>
</gene>
<keyword evidence="2" id="KW-1185">Reference proteome</keyword>
<accession>A0ABD1SM40</accession>
<dbReference type="EMBL" id="JBFOLJ010000010">
    <property type="protein sequence ID" value="KAL2501783.1"/>
    <property type="molecule type" value="Genomic_DNA"/>
</dbReference>
<comment type="caution">
    <text evidence="1">The sequence shown here is derived from an EMBL/GenBank/DDBJ whole genome shotgun (WGS) entry which is preliminary data.</text>
</comment>